<sequence length="265" mass="31721">MNNYDKWERLKGQVENLLRSLKSNPQKKIAILCEYFDAYKRIAPLFRNKPEFQEDLFLSIHYVWRTILPVERTLYLKKKIEDDPLGQEDVVTEKIDTYYRNFDLIEEWLWYNMIVTKPDFGLLFCQETRPFVLDKHDALVEIENILRVIKSQMNKDKMDDRMLFLLGSLVNYALLLAKEKSELYETLRETIRELWVSVSSIKRIRGYSNYSMVETKVNRLLDERPIDLLKESTYKKMIVALRMGVESDNVASSLTETIKRERRLR</sequence>
<organism evidence="1">
    <name type="scientific">viral metagenome</name>
    <dbReference type="NCBI Taxonomy" id="1070528"/>
    <lineage>
        <taxon>unclassified sequences</taxon>
        <taxon>metagenomes</taxon>
        <taxon>organismal metagenomes</taxon>
    </lineage>
</organism>
<reference evidence="1" key="1">
    <citation type="journal article" date="2020" name="Nature">
        <title>Giant virus diversity and host interactions through global metagenomics.</title>
        <authorList>
            <person name="Schulz F."/>
            <person name="Roux S."/>
            <person name="Paez-Espino D."/>
            <person name="Jungbluth S."/>
            <person name="Walsh D.A."/>
            <person name="Denef V.J."/>
            <person name="McMahon K.D."/>
            <person name="Konstantinidis K.T."/>
            <person name="Eloe-Fadrosh E.A."/>
            <person name="Kyrpides N.C."/>
            <person name="Woyke T."/>
        </authorList>
    </citation>
    <scope>NUCLEOTIDE SEQUENCE</scope>
    <source>
        <strain evidence="1">GVMAG-M-3300023184-160</strain>
    </source>
</reference>
<proteinExistence type="predicted"/>
<dbReference type="AlphaFoldDB" id="A0A6C0HNV2"/>
<evidence type="ECO:0000313" key="1">
    <source>
        <dbReference type="EMBL" id="QHT81836.1"/>
    </source>
</evidence>
<dbReference type="EMBL" id="MN739993">
    <property type="protein sequence ID" value="QHT81836.1"/>
    <property type="molecule type" value="Genomic_DNA"/>
</dbReference>
<accession>A0A6C0HNV2</accession>
<protein>
    <submittedName>
        <fullName evidence="1">Uncharacterized protein</fullName>
    </submittedName>
</protein>
<name>A0A6C0HNV2_9ZZZZ</name>